<dbReference type="Proteomes" id="UP001495779">
    <property type="component" value="Unassembled WGS sequence"/>
</dbReference>
<keyword evidence="1" id="KW-1133">Transmembrane helix</keyword>
<dbReference type="EMBL" id="JAGSRH010000001">
    <property type="protein sequence ID" value="MER5075530.1"/>
    <property type="molecule type" value="Genomic_DNA"/>
</dbReference>
<evidence type="ECO:0000313" key="4">
    <source>
        <dbReference type="Proteomes" id="UP001495779"/>
    </source>
</evidence>
<reference evidence="2" key="2">
    <citation type="submission" date="2024-02" db="EMBL/GenBank/DDBJ databases">
        <authorList>
            <consortium name="Clinical and Environmental Microbiology Branch: Whole genome sequencing antimicrobial resistance pathogens in the healthcare setting"/>
        </authorList>
    </citation>
    <scope>NUCLEOTIDE SEQUENCE</scope>
    <source>
        <strain evidence="2">2020GO-00142</strain>
    </source>
</reference>
<proteinExistence type="predicted"/>
<accession>A0AAI9MVY3</accession>
<dbReference type="EMBL" id="AAZDVE040000008">
    <property type="protein sequence ID" value="EMP9432433.1"/>
    <property type="molecule type" value="Genomic_DNA"/>
</dbReference>
<name>A0AAI9MVY3_PROST</name>
<keyword evidence="1" id="KW-0812">Transmembrane</keyword>
<organism evidence="2">
    <name type="scientific">Providencia stuartii</name>
    <dbReference type="NCBI Taxonomy" id="588"/>
    <lineage>
        <taxon>Bacteria</taxon>
        <taxon>Pseudomonadati</taxon>
        <taxon>Pseudomonadota</taxon>
        <taxon>Gammaproteobacteria</taxon>
        <taxon>Enterobacterales</taxon>
        <taxon>Morganellaceae</taxon>
        <taxon>Providencia</taxon>
    </lineage>
</organism>
<gene>
    <name evidence="2" type="ORF">JRA39_001464</name>
    <name evidence="3" type="ORF">KDV35_01375</name>
</gene>
<protein>
    <submittedName>
        <fullName evidence="2">Uncharacterized protein</fullName>
    </submittedName>
</protein>
<comment type="caution">
    <text evidence="2">The sequence shown here is derived from an EMBL/GenBank/DDBJ whole genome shotgun (WGS) entry which is preliminary data.</text>
</comment>
<keyword evidence="1" id="KW-0472">Membrane</keyword>
<evidence type="ECO:0000313" key="2">
    <source>
        <dbReference type="EMBL" id="EMP9432433.1"/>
    </source>
</evidence>
<dbReference type="AlphaFoldDB" id="A0AAI9MVY3"/>
<sequence length="129" mass="14667">MNIVKLLTIVLIVGGAFLLGVIFNYKPQPDLIKSVKYSVVDYLSYPESAAFRNIKYNFIRATTDKGEVGYVCGEVLRVKNAKIEGYKRFTVKVYKNQDGRTVLSIPLVEGDYDLLPLSVMESLWKRYCS</sequence>
<evidence type="ECO:0000256" key="1">
    <source>
        <dbReference type="SAM" id="Phobius"/>
    </source>
</evidence>
<feature type="transmembrane region" description="Helical" evidence="1">
    <location>
        <begin position="6"/>
        <end position="25"/>
    </location>
</feature>
<evidence type="ECO:0000313" key="3">
    <source>
        <dbReference type="EMBL" id="MER5075530.1"/>
    </source>
</evidence>
<reference evidence="3 4" key="1">
    <citation type="submission" date="2021-04" db="EMBL/GenBank/DDBJ databases">
        <title>Determining the burden of carbapenem-resistant Enterobacterales from a tertiary public heath setting in Bangladesh: a clinical, epidemiological, and molecular study.</title>
        <authorList>
            <person name="Farzana R."/>
            <person name="Walsh T.R."/>
        </authorList>
    </citation>
    <scope>NUCLEOTIDE SEQUENCE [LARGE SCALE GENOMIC DNA]</scope>
    <source>
        <strain evidence="3">Dmpro_s316</strain>
        <strain evidence="4">dmpro_s316</strain>
    </source>
</reference>
<dbReference type="RefSeq" id="WP_154635772.1">
    <property type="nucleotide sequence ID" value="NZ_CP095443.1"/>
</dbReference>